<name>A0ABV7PT25_9BURK</name>
<dbReference type="Gene3D" id="3.90.1720.80">
    <property type="match status" value="1"/>
</dbReference>
<protein>
    <submittedName>
        <fullName evidence="1">T6SS effector amidase Tae4 family protein</fullName>
    </submittedName>
</protein>
<organism evidence="1 2">
    <name type="scientific">Massilia haematophila</name>
    <dbReference type="NCBI Taxonomy" id="457923"/>
    <lineage>
        <taxon>Bacteria</taxon>
        <taxon>Pseudomonadati</taxon>
        <taxon>Pseudomonadota</taxon>
        <taxon>Betaproteobacteria</taxon>
        <taxon>Burkholderiales</taxon>
        <taxon>Oxalobacteraceae</taxon>
        <taxon>Telluria group</taxon>
        <taxon>Massilia</taxon>
    </lineage>
</organism>
<dbReference type="RefSeq" id="WP_379737507.1">
    <property type="nucleotide sequence ID" value="NZ_JBHRVV010000001.1"/>
</dbReference>
<sequence>MALLLWRGKGATMKVSFAVLRMHFPDTDSVSLEELWQWLGYPEHIGNINFSNTCAVRMSMALLGAGFPSPGAYPIKAGKFKGKMIETRQRKLSAWLVRHLGQPEKYKSGIEAQKAIGTKRGIISFFQLHGPTDNQGHIAIVGADKWQTFRCGPEREDSPTGCFWNSVEVWFWPLK</sequence>
<accession>A0ABV7PT25</accession>
<reference evidence="2" key="1">
    <citation type="journal article" date="2019" name="Int. J. Syst. Evol. Microbiol.">
        <title>The Global Catalogue of Microorganisms (GCM) 10K type strain sequencing project: providing services to taxonomists for standard genome sequencing and annotation.</title>
        <authorList>
            <consortium name="The Broad Institute Genomics Platform"/>
            <consortium name="The Broad Institute Genome Sequencing Center for Infectious Disease"/>
            <person name="Wu L."/>
            <person name="Ma J."/>
        </authorList>
    </citation>
    <scope>NUCLEOTIDE SEQUENCE [LARGE SCALE GENOMIC DNA]</scope>
    <source>
        <strain evidence="2">CCM 7480</strain>
    </source>
</reference>
<comment type="caution">
    <text evidence="1">The sequence shown here is derived from an EMBL/GenBank/DDBJ whole genome shotgun (WGS) entry which is preliminary data.</text>
</comment>
<dbReference type="Gene3D" id="4.10.280.80">
    <property type="match status" value="1"/>
</dbReference>
<evidence type="ECO:0000313" key="2">
    <source>
        <dbReference type="Proteomes" id="UP001595665"/>
    </source>
</evidence>
<dbReference type="Pfam" id="PF14113">
    <property type="entry name" value="Tae4"/>
    <property type="match status" value="1"/>
</dbReference>
<gene>
    <name evidence="1" type="ORF">ACFOPH_23425</name>
</gene>
<dbReference type="EMBL" id="JBHRVV010000001">
    <property type="protein sequence ID" value="MFC3461163.1"/>
    <property type="molecule type" value="Genomic_DNA"/>
</dbReference>
<dbReference type="Proteomes" id="UP001595665">
    <property type="component" value="Unassembled WGS sequence"/>
</dbReference>
<dbReference type="InterPro" id="IPR025562">
    <property type="entry name" value="Tae4"/>
</dbReference>
<keyword evidence="2" id="KW-1185">Reference proteome</keyword>
<proteinExistence type="predicted"/>
<evidence type="ECO:0000313" key="1">
    <source>
        <dbReference type="EMBL" id="MFC3461163.1"/>
    </source>
</evidence>